<organism evidence="2 3">
    <name type="scientific">Planococcus wigleyi</name>
    <dbReference type="NCBI Taxonomy" id="2762216"/>
    <lineage>
        <taxon>Bacteria</taxon>
        <taxon>Bacillati</taxon>
        <taxon>Bacillota</taxon>
        <taxon>Bacilli</taxon>
        <taxon>Bacillales</taxon>
        <taxon>Caryophanaceae</taxon>
        <taxon>Planococcus</taxon>
    </lineage>
</organism>
<dbReference type="RefSeq" id="WP_149456990.1">
    <property type="nucleotide sequence ID" value="NZ_JACSPU010000003.1"/>
</dbReference>
<evidence type="ECO:0000313" key="2">
    <source>
        <dbReference type="EMBL" id="MBD8015117.1"/>
    </source>
</evidence>
<proteinExistence type="predicted"/>
<dbReference type="InterPro" id="IPR010982">
    <property type="entry name" value="Lambda_DNA-bd_dom_sf"/>
</dbReference>
<dbReference type="SUPFAM" id="SSF47413">
    <property type="entry name" value="lambda repressor-like DNA-binding domains"/>
    <property type="match status" value="1"/>
</dbReference>
<evidence type="ECO:0000313" key="3">
    <source>
        <dbReference type="Proteomes" id="UP000658980"/>
    </source>
</evidence>
<dbReference type="SMART" id="SM00530">
    <property type="entry name" value="HTH_XRE"/>
    <property type="match status" value="1"/>
</dbReference>
<sequence length="163" mass="18886">MPVWFGDWIKEQRMALNISQSELSDRTGKQIPQSTISMWEQRKNGNPTAQNVRLLVESLGISMNNFPWEHILFKDKYTEARCNQMAERFYLYDLASASSLKTFEGKVYELKGAVGVEKESGEVRHITDLYYRTRSVISNKRLLAKRKNAHDELLKVSGIKKVK</sequence>
<dbReference type="CDD" id="cd00093">
    <property type="entry name" value="HTH_XRE"/>
    <property type="match status" value="1"/>
</dbReference>
<evidence type="ECO:0000259" key="1">
    <source>
        <dbReference type="PROSITE" id="PS50943"/>
    </source>
</evidence>
<keyword evidence="3" id="KW-1185">Reference proteome</keyword>
<feature type="domain" description="HTH cro/C1-type" evidence="1">
    <location>
        <begin position="9"/>
        <end position="66"/>
    </location>
</feature>
<gene>
    <name evidence="2" type="ORF">H9630_09825</name>
</gene>
<accession>A0ABR8WDR4</accession>
<dbReference type="Proteomes" id="UP000658980">
    <property type="component" value="Unassembled WGS sequence"/>
</dbReference>
<dbReference type="Gene3D" id="1.10.260.40">
    <property type="entry name" value="lambda repressor-like DNA-binding domains"/>
    <property type="match status" value="1"/>
</dbReference>
<comment type="caution">
    <text evidence="2">The sequence shown here is derived from an EMBL/GenBank/DDBJ whole genome shotgun (WGS) entry which is preliminary data.</text>
</comment>
<protein>
    <submittedName>
        <fullName evidence="2">Helix-turn-helix transcriptional regulator</fullName>
    </submittedName>
</protein>
<dbReference type="Pfam" id="PF01381">
    <property type="entry name" value="HTH_3"/>
    <property type="match status" value="1"/>
</dbReference>
<name>A0ABR8WDR4_9BACL</name>
<dbReference type="InterPro" id="IPR001387">
    <property type="entry name" value="Cro/C1-type_HTH"/>
</dbReference>
<reference evidence="2 3" key="1">
    <citation type="submission" date="2020-08" db="EMBL/GenBank/DDBJ databases">
        <title>A Genomic Blueprint of the Chicken Gut Microbiome.</title>
        <authorList>
            <person name="Gilroy R."/>
            <person name="Ravi A."/>
            <person name="Getino M."/>
            <person name="Pursley I."/>
            <person name="Horton D.L."/>
            <person name="Alikhan N.-F."/>
            <person name="Baker D."/>
            <person name="Gharbi K."/>
            <person name="Hall N."/>
            <person name="Watson M."/>
            <person name="Adriaenssens E.M."/>
            <person name="Foster-Nyarko E."/>
            <person name="Jarju S."/>
            <person name="Secka A."/>
            <person name="Antonio M."/>
            <person name="Oren A."/>
            <person name="Chaudhuri R."/>
            <person name="La Ragione R.M."/>
            <person name="Hildebrand F."/>
            <person name="Pallen M.J."/>
        </authorList>
    </citation>
    <scope>NUCLEOTIDE SEQUENCE [LARGE SCALE GENOMIC DNA]</scope>
    <source>
        <strain evidence="2 3">Sa1BUA13</strain>
    </source>
</reference>
<dbReference type="EMBL" id="JACSPU010000003">
    <property type="protein sequence ID" value="MBD8015117.1"/>
    <property type="molecule type" value="Genomic_DNA"/>
</dbReference>
<dbReference type="PROSITE" id="PS50943">
    <property type="entry name" value="HTH_CROC1"/>
    <property type="match status" value="1"/>
</dbReference>